<dbReference type="GO" id="GO:0000155">
    <property type="term" value="F:phosphorelay sensor kinase activity"/>
    <property type="evidence" value="ECO:0007669"/>
    <property type="project" value="InterPro"/>
</dbReference>
<dbReference type="Pfam" id="PF13426">
    <property type="entry name" value="PAS_9"/>
    <property type="match status" value="1"/>
</dbReference>
<dbReference type="InterPro" id="IPR036097">
    <property type="entry name" value="HisK_dim/P_sf"/>
</dbReference>
<keyword evidence="6" id="KW-0902">Two-component regulatory system</keyword>
<gene>
    <name evidence="11" type="ORF">HNQ61_002182</name>
</gene>
<feature type="domain" description="PAS" evidence="9">
    <location>
        <begin position="160"/>
        <end position="230"/>
    </location>
</feature>
<name>A0A841GXS3_9BACT</name>
<dbReference type="RefSeq" id="WP_170034395.1">
    <property type="nucleotide sequence ID" value="NZ_JABDTL010000001.1"/>
</dbReference>
<dbReference type="Pfam" id="PF02518">
    <property type="entry name" value="HATPase_c"/>
    <property type="match status" value="1"/>
</dbReference>
<dbReference type="SMART" id="SM00387">
    <property type="entry name" value="HATPase_c"/>
    <property type="match status" value="1"/>
</dbReference>
<dbReference type="CDD" id="cd16922">
    <property type="entry name" value="HATPase_EvgS-ArcB-TorS-like"/>
    <property type="match status" value="1"/>
</dbReference>
<evidence type="ECO:0000259" key="8">
    <source>
        <dbReference type="PROSITE" id="PS50109"/>
    </source>
</evidence>
<dbReference type="NCBIfam" id="TIGR00229">
    <property type="entry name" value="sensory_box"/>
    <property type="match status" value="2"/>
</dbReference>
<dbReference type="Gene3D" id="3.30.565.10">
    <property type="entry name" value="Histidine kinase-like ATPase, C-terminal domain"/>
    <property type="match status" value="1"/>
</dbReference>
<dbReference type="SUPFAM" id="SSF55874">
    <property type="entry name" value="ATPase domain of HSP90 chaperone/DNA topoisomerase II/histidine kinase"/>
    <property type="match status" value="1"/>
</dbReference>
<dbReference type="Proteomes" id="UP000582837">
    <property type="component" value="Unassembled WGS sequence"/>
</dbReference>
<dbReference type="AlphaFoldDB" id="A0A841GXS3"/>
<dbReference type="InterPro" id="IPR000014">
    <property type="entry name" value="PAS"/>
</dbReference>
<keyword evidence="4" id="KW-0808">Transferase</keyword>
<organism evidence="11 12">
    <name type="scientific">Longimicrobium terrae</name>
    <dbReference type="NCBI Taxonomy" id="1639882"/>
    <lineage>
        <taxon>Bacteria</taxon>
        <taxon>Pseudomonadati</taxon>
        <taxon>Gemmatimonadota</taxon>
        <taxon>Longimicrobiia</taxon>
        <taxon>Longimicrobiales</taxon>
        <taxon>Longimicrobiaceae</taxon>
        <taxon>Longimicrobium</taxon>
    </lineage>
</organism>
<dbReference type="SMART" id="SM00091">
    <property type="entry name" value="PAS"/>
    <property type="match status" value="2"/>
</dbReference>
<dbReference type="SUPFAM" id="SSF55785">
    <property type="entry name" value="PYP-like sensor domain (PAS domain)"/>
    <property type="match status" value="2"/>
</dbReference>
<feature type="domain" description="Histidine kinase" evidence="8">
    <location>
        <begin position="308"/>
        <end position="526"/>
    </location>
</feature>
<dbReference type="PANTHER" id="PTHR43711:SF31">
    <property type="entry name" value="HISTIDINE KINASE"/>
    <property type="match status" value="1"/>
</dbReference>
<evidence type="ECO:0000256" key="7">
    <source>
        <dbReference type="SAM" id="MobiDB-lite"/>
    </source>
</evidence>
<dbReference type="PANTHER" id="PTHR43711">
    <property type="entry name" value="TWO-COMPONENT HISTIDINE KINASE"/>
    <property type="match status" value="1"/>
</dbReference>
<evidence type="ECO:0000256" key="3">
    <source>
        <dbReference type="ARBA" id="ARBA00022553"/>
    </source>
</evidence>
<accession>A0A841GXS3</accession>
<dbReference type="Pfam" id="PF00512">
    <property type="entry name" value="HisKA"/>
    <property type="match status" value="1"/>
</dbReference>
<dbReference type="InterPro" id="IPR001610">
    <property type="entry name" value="PAC"/>
</dbReference>
<dbReference type="EC" id="2.7.13.3" evidence="2"/>
<dbReference type="FunFam" id="3.30.565.10:FF:000006">
    <property type="entry name" value="Sensor histidine kinase WalK"/>
    <property type="match status" value="1"/>
</dbReference>
<dbReference type="InterPro" id="IPR013656">
    <property type="entry name" value="PAS_4"/>
</dbReference>
<dbReference type="InterPro" id="IPR035965">
    <property type="entry name" value="PAS-like_dom_sf"/>
</dbReference>
<dbReference type="PROSITE" id="PS50112">
    <property type="entry name" value="PAS"/>
    <property type="match status" value="2"/>
</dbReference>
<comment type="caution">
    <text evidence="11">The sequence shown here is derived from an EMBL/GenBank/DDBJ whole genome shotgun (WGS) entry which is preliminary data.</text>
</comment>
<dbReference type="InterPro" id="IPR000700">
    <property type="entry name" value="PAS-assoc_C"/>
</dbReference>
<evidence type="ECO:0000256" key="6">
    <source>
        <dbReference type="ARBA" id="ARBA00023012"/>
    </source>
</evidence>
<feature type="domain" description="PAS" evidence="9">
    <location>
        <begin position="32"/>
        <end position="87"/>
    </location>
</feature>
<reference evidence="11 12" key="1">
    <citation type="submission" date="2020-08" db="EMBL/GenBank/DDBJ databases">
        <title>Genomic Encyclopedia of Type Strains, Phase IV (KMG-IV): sequencing the most valuable type-strain genomes for metagenomic binning, comparative biology and taxonomic classification.</title>
        <authorList>
            <person name="Goeker M."/>
        </authorList>
    </citation>
    <scope>NUCLEOTIDE SEQUENCE [LARGE SCALE GENOMIC DNA]</scope>
    <source>
        <strain evidence="11 12">DSM 29007</strain>
    </source>
</reference>
<evidence type="ECO:0000313" key="11">
    <source>
        <dbReference type="EMBL" id="MBB6070561.1"/>
    </source>
</evidence>
<protein>
    <recommendedName>
        <fullName evidence="2">histidine kinase</fullName>
        <ecNumber evidence="2">2.7.13.3</ecNumber>
    </recommendedName>
</protein>
<dbReference type="PROSITE" id="PS50109">
    <property type="entry name" value="HIS_KIN"/>
    <property type="match status" value="1"/>
</dbReference>
<dbReference type="CDD" id="cd00082">
    <property type="entry name" value="HisKA"/>
    <property type="match status" value="1"/>
</dbReference>
<dbReference type="InterPro" id="IPR004358">
    <property type="entry name" value="Sig_transdc_His_kin-like_C"/>
</dbReference>
<dbReference type="EMBL" id="JACHIA010000005">
    <property type="protein sequence ID" value="MBB6070561.1"/>
    <property type="molecule type" value="Genomic_DNA"/>
</dbReference>
<evidence type="ECO:0000259" key="9">
    <source>
        <dbReference type="PROSITE" id="PS50112"/>
    </source>
</evidence>
<keyword evidence="3" id="KW-0597">Phosphoprotein</keyword>
<feature type="compositionally biased region" description="Basic and acidic residues" evidence="7">
    <location>
        <begin position="1"/>
        <end position="10"/>
    </location>
</feature>
<evidence type="ECO:0000313" key="12">
    <source>
        <dbReference type="Proteomes" id="UP000582837"/>
    </source>
</evidence>
<dbReference type="PROSITE" id="PS50113">
    <property type="entry name" value="PAC"/>
    <property type="match status" value="1"/>
</dbReference>
<comment type="catalytic activity">
    <reaction evidence="1">
        <text>ATP + protein L-histidine = ADP + protein N-phospho-L-histidine.</text>
        <dbReference type="EC" id="2.7.13.3"/>
    </reaction>
</comment>
<evidence type="ECO:0000256" key="1">
    <source>
        <dbReference type="ARBA" id="ARBA00000085"/>
    </source>
</evidence>
<evidence type="ECO:0000256" key="5">
    <source>
        <dbReference type="ARBA" id="ARBA00022777"/>
    </source>
</evidence>
<dbReference type="CDD" id="cd00130">
    <property type="entry name" value="PAS"/>
    <property type="match status" value="2"/>
</dbReference>
<dbReference type="InterPro" id="IPR003594">
    <property type="entry name" value="HATPase_dom"/>
</dbReference>
<dbReference type="SMART" id="SM00086">
    <property type="entry name" value="PAC"/>
    <property type="match status" value="2"/>
</dbReference>
<dbReference type="Pfam" id="PF08448">
    <property type="entry name" value="PAS_4"/>
    <property type="match status" value="1"/>
</dbReference>
<dbReference type="InterPro" id="IPR050736">
    <property type="entry name" value="Sensor_HK_Regulatory"/>
</dbReference>
<keyword evidence="12" id="KW-1185">Reference proteome</keyword>
<dbReference type="SMART" id="SM00388">
    <property type="entry name" value="HisKA"/>
    <property type="match status" value="1"/>
</dbReference>
<dbReference type="Gene3D" id="3.30.450.20">
    <property type="entry name" value="PAS domain"/>
    <property type="match status" value="2"/>
</dbReference>
<feature type="domain" description="PAC" evidence="10">
    <location>
        <begin position="103"/>
        <end position="159"/>
    </location>
</feature>
<proteinExistence type="predicted"/>
<dbReference type="InterPro" id="IPR036890">
    <property type="entry name" value="HATPase_C_sf"/>
</dbReference>
<feature type="region of interest" description="Disordered" evidence="7">
    <location>
        <begin position="1"/>
        <end position="26"/>
    </location>
</feature>
<dbReference type="SUPFAM" id="SSF47384">
    <property type="entry name" value="Homodimeric domain of signal transducing histidine kinase"/>
    <property type="match status" value="1"/>
</dbReference>
<dbReference type="Gene3D" id="1.10.287.130">
    <property type="match status" value="1"/>
</dbReference>
<keyword evidence="5" id="KW-0418">Kinase</keyword>
<dbReference type="InterPro" id="IPR003661">
    <property type="entry name" value="HisK_dim/P_dom"/>
</dbReference>
<sequence>MPAPADRENDPTPPMPHRLRTHATASPALPGRDELYRLLVENVTDYAILLLSTEGRVVTWNEGAERMFGYDEADALGREFALFFPQEEAESGTPDRDLATAARDGRCETVAWRVRKDGSRLWASVVLTAIHDASGRLIGFGQITRDLTERKEVAERYEESRQRYRSLFENNPDAVCSFDPDGTLRTANPAAESLTGHHADDLRAREFWTLFVPADREQMRTLFAEALAGQPQVAQSALVHRSGRRVELRLTLVPILVAGAIIGVYCIAEDVTERLRADAERESLLLRERVARAEAEAANAAKTDFLAVVSHELKTPLHAITGFADLLHDGELGALTDPQRRPVDRIRTNGRQLLRMIEDVLGYARLDSGEERVRLERVPLDRVLSELVDEAQKSATAKGLALSMEVRDEICLAETDPGRVRDLIRALLSNAVKFTESGEVRVTLWREPSWVAVEVEDTGIGIDPEQMPRVWDPFWQAEHPLIRKVGGTGLGLSIARRLASLLGGDIAVVSTPGAGSTFTVRLPLAHG</sequence>
<evidence type="ECO:0000259" key="10">
    <source>
        <dbReference type="PROSITE" id="PS50113"/>
    </source>
</evidence>
<evidence type="ECO:0000256" key="2">
    <source>
        <dbReference type="ARBA" id="ARBA00012438"/>
    </source>
</evidence>
<dbReference type="InterPro" id="IPR005467">
    <property type="entry name" value="His_kinase_dom"/>
</dbReference>
<evidence type="ECO:0000256" key="4">
    <source>
        <dbReference type="ARBA" id="ARBA00022679"/>
    </source>
</evidence>
<dbReference type="PRINTS" id="PR00344">
    <property type="entry name" value="BCTRLSENSOR"/>
</dbReference>